<dbReference type="InterPro" id="IPR013529">
    <property type="entry name" value="Glyco_hydro_42_N"/>
</dbReference>
<reference evidence="11" key="2">
    <citation type="submission" date="2023-01" db="EMBL/GenBank/DDBJ databases">
        <authorList>
            <person name="Sun Q."/>
            <person name="Evtushenko L."/>
        </authorList>
    </citation>
    <scope>NUCLEOTIDE SEQUENCE</scope>
    <source>
        <strain evidence="11">VKM Ac-1020</strain>
    </source>
</reference>
<dbReference type="CDD" id="cd03143">
    <property type="entry name" value="A4_beta-galactosidase_middle_domain"/>
    <property type="match status" value="1"/>
</dbReference>
<reference evidence="11" key="1">
    <citation type="journal article" date="2014" name="Int. J. Syst. Evol. Microbiol.">
        <title>Complete genome sequence of Corynebacterium casei LMG S-19264T (=DSM 44701T), isolated from a smear-ripened cheese.</title>
        <authorList>
            <consortium name="US DOE Joint Genome Institute (JGI-PGF)"/>
            <person name="Walter F."/>
            <person name="Albersmeier A."/>
            <person name="Kalinowski J."/>
            <person name="Ruckert C."/>
        </authorList>
    </citation>
    <scope>NUCLEOTIDE SEQUENCE</scope>
    <source>
        <strain evidence="11">VKM Ac-1020</strain>
    </source>
</reference>
<dbReference type="InterPro" id="IPR029062">
    <property type="entry name" value="Class_I_gatase-like"/>
</dbReference>
<dbReference type="PIRSF" id="PIRSF001084">
    <property type="entry name" value="B-galactosidase"/>
    <property type="match status" value="1"/>
</dbReference>
<dbReference type="InterPro" id="IPR003476">
    <property type="entry name" value="Glyco_hydro_42"/>
</dbReference>
<dbReference type="InterPro" id="IPR017853">
    <property type="entry name" value="GH"/>
</dbReference>
<evidence type="ECO:0000256" key="6">
    <source>
        <dbReference type="PIRNR" id="PIRNR001084"/>
    </source>
</evidence>
<sequence length="688" mass="75336">MLYGADYNPDQWPEHVWDDDVLRMQEAGVTTVSLGIFAWSRIQPAPDVWDFAWLDTVIGKLHAGGIGVNLATATASPPPWATVAHPDILAADENGAPYWHGSRQHHSPASPTYRRLAAELVRRLAERYAQHPAVVMWHVGNESGCHLPVEYSDAARDAFRGWLRARYETIAALNAAWGTDFWAQRYGAWEEVFPPRRAPYSRNPSQVLDYHRFMSDMWLECYLAERDIIRAAGATQPISTNMMGPFKPADYTTWAPHIDVITDDCYPDPLDPHRVRNTAFQRDLVRSLKRGRPWLLMEQAADAVNWRPANPSKRDGQLAAETAQSVGRGADGIFFFQWRQSRAGSEKFHSAMLPHAGTRTRTWREVTALGATLAALPELPAPGDDAPVALVFDWENWWAVEAADHPNRIDYLALLREWYGALHRRGIMVDIVKPEHVDGRYRLAIAPFLYLLRDEGAAALEGFAAAGGVLLTGPFSDIVDANDRFRDGGFLTQLGPVLGVALEDFRPLVPPALDHIAERAGEEGSHDSGAETWVAEDVREARFALGDGREAVGTFFAEALFADDAAIVASFTTGPSRGRPALTRRAHGEGSAWYLATMPDDAGLDLVLGVVIEEAAVEPVLGDAPPAGVEVARRGDLVTLINHGETDVVVDVAGTDIRSGAAISSVALGPQESAFLLAPARVLTTAAP</sequence>
<dbReference type="GO" id="GO:0004565">
    <property type="term" value="F:beta-galactosidase activity"/>
    <property type="evidence" value="ECO:0007669"/>
    <property type="project" value="UniProtKB-EC"/>
</dbReference>
<dbReference type="Pfam" id="PF02449">
    <property type="entry name" value="Glyco_hydro_42"/>
    <property type="match status" value="1"/>
</dbReference>
<feature type="binding site" evidence="8">
    <location>
        <position position="103"/>
    </location>
    <ligand>
        <name>substrate</name>
    </ligand>
</feature>
<evidence type="ECO:0000256" key="2">
    <source>
        <dbReference type="ARBA" id="ARBA00005940"/>
    </source>
</evidence>
<feature type="active site" description="Proton donor" evidence="7">
    <location>
        <position position="142"/>
    </location>
</feature>
<dbReference type="InterPro" id="IPR013738">
    <property type="entry name" value="Beta_galactosidase_Trimer"/>
</dbReference>
<dbReference type="Proteomes" id="UP001142462">
    <property type="component" value="Unassembled WGS sequence"/>
</dbReference>
<dbReference type="PANTHER" id="PTHR36447:SF1">
    <property type="entry name" value="BETA-GALACTOSIDASE GANA"/>
    <property type="match status" value="1"/>
</dbReference>
<organism evidence="11 12">
    <name type="scientific">Microbacterium barkeri</name>
    <dbReference type="NCBI Taxonomy" id="33917"/>
    <lineage>
        <taxon>Bacteria</taxon>
        <taxon>Bacillati</taxon>
        <taxon>Actinomycetota</taxon>
        <taxon>Actinomycetes</taxon>
        <taxon>Micrococcales</taxon>
        <taxon>Microbacteriaceae</taxon>
        <taxon>Microbacterium</taxon>
    </lineage>
</organism>
<feature type="binding site" evidence="8">
    <location>
        <position position="306"/>
    </location>
    <ligand>
        <name>substrate</name>
    </ligand>
</feature>
<feature type="domain" description="Beta-galactosidase trimerisation" evidence="10">
    <location>
        <begin position="386"/>
        <end position="617"/>
    </location>
</feature>
<name>A0A9W6H2H3_9MICO</name>
<evidence type="ECO:0000256" key="8">
    <source>
        <dbReference type="PIRSR" id="PIRSR001084-2"/>
    </source>
</evidence>
<accession>A0A9W6H2H3</accession>
<dbReference type="Gene3D" id="3.40.50.880">
    <property type="match status" value="1"/>
</dbReference>
<dbReference type="RefSeq" id="WP_271172736.1">
    <property type="nucleotide sequence ID" value="NZ_BSEJ01000004.1"/>
</dbReference>
<dbReference type="AlphaFoldDB" id="A0A9W6H2H3"/>
<evidence type="ECO:0000256" key="5">
    <source>
        <dbReference type="ARBA" id="ARBA00023295"/>
    </source>
</evidence>
<dbReference type="PANTHER" id="PTHR36447">
    <property type="entry name" value="BETA-GALACTOSIDASE GANA"/>
    <property type="match status" value="1"/>
</dbReference>
<feature type="binding site" evidence="8">
    <location>
        <position position="141"/>
    </location>
    <ligand>
        <name>substrate</name>
    </ligand>
</feature>
<evidence type="ECO:0000313" key="12">
    <source>
        <dbReference type="Proteomes" id="UP001142462"/>
    </source>
</evidence>
<evidence type="ECO:0000256" key="3">
    <source>
        <dbReference type="ARBA" id="ARBA00012756"/>
    </source>
</evidence>
<comment type="similarity">
    <text evidence="2 6">Belongs to the glycosyl hydrolase 42 family.</text>
</comment>
<dbReference type="EC" id="3.2.1.23" evidence="3 6"/>
<keyword evidence="12" id="KW-1185">Reference proteome</keyword>
<comment type="caution">
    <text evidence="11">The sequence shown here is derived from an EMBL/GenBank/DDBJ whole genome shotgun (WGS) entry which is preliminary data.</text>
</comment>
<dbReference type="EMBL" id="BSEJ01000004">
    <property type="protein sequence ID" value="GLJ61025.1"/>
    <property type="molecule type" value="Genomic_DNA"/>
</dbReference>
<evidence type="ECO:0000256" key="1">
    <source>
        <dbReference type="ARBA" id="ARBA00001412"/>
    </source>
</evidence>
<comment type="catalytic activity">
    <reaction evidence="1 6">
        <text>Hydrolysis of terminal non-reducing beta-D-galactose residues in beta-D-galactosides.</text>
        <dbReference type="EC" id="3.2.1.23"/>
    </reaction>
</comment>
<protein>
    <recommendedName>
        <fullName evidence="3 6">Beta-galactosidase</fullName>
        <shortName evidence="6">Beta-gal</shortName>
        <ecNumber evidence="3 6">3.2.1.23</ecNumber>
    </recommendedName>
</protein>
<evidence type="ECO:0000313" key="11">
    <source>
        <dbReference type="EMBL" id="GLJ61025.1"/>
    </source>
</evidence>
<dbReference type="SUPFAM" id="SSF51445">
    <property type="entry name" value="(Trans)glycosidases"/>
    <property type="match status" value="1"/>
</dbReference>
<evidence type="ECO:0000259" key="10">
    <source>
        <dbReference type="Pfam" id="PF08532"/>
    </source>
</evidence>
<dbReference type="GO" id="GO:0005975">
    <property type="term" value="P:carbohydrate metabolic process"/>
    <property type="evidence" value="ECO:0007669"/>
    <property type="project" value="InterPro"/>
</dbReference>
<dbReference type="SUPFAM" id="SSF52317">
    <property type="entry name" value="Class I glutamine amidotransferase-like"/>
    <property type="match status" value="1"/>
</dbReference>
<evidence type="ECO:0000256" key="7">
    <source>
        <dbReference type="PIRSR" id="PIRSR001084-1"/>
    </source>
</evidence>
<evidence type="ECO:0000259" key="9">
    <source>
        <dbReference type="Pfam" id="PF02449"/>
    </source>
</evidence>
<feature type="domain" description="Glycoside hydrolase family 42 N-terminal" evidence="9">
    <location>
        <begin position="6"/>
        <end position="375"/>
    </location>
</feature>
<evidence type="ECO:0000256" key="4">
    <source>
        <dbReference type="ARBA" id="ARBA00022801"/>
    </source>
</evidence>
<keyword evidence="5 6" id="KW-0326">Glycosidase</keyword>
<dbReference type="GO" id="GO:0009341">
    <property type="term" value="C:beta-galactosidase complex"/>
    <property type="evidence" value="ECO:0007669"/>
    <property type="project" value="InterPro"/>
</dbReference>
<gene>
    <name evidence="11" type="ORF">GCM10017576_11540</name>
</gene>
<feature type="active site" description="Nucleophile" evidence="7">
    <location>
        <position position="298"/>
    </location>
</feature>
<dbReference type="Pfam" id="PF08532">
    <property type="entry name" value="Glyco_hydro_42M"/>
    <property type="match status" value="1"/>
</dbReference>
<dbReference type="Gene3D" id="3.20.20.80">
    <property type="entry name" value="Glycosidases"/>
    <property type="match status" value="1"/>
</dbReference>
<proteinExistence type="inferred from homology"/>
<keyword evidence="4 6" id="KW-0378">Hydrolase</keyword>